<dbReference type="Gene3D" id="1.20.1050.10">
    <property type="match status" value="1"/>
</dbReference>
<evidence type="ECO:0000259" key="2">
    <source>
        <dbReference type="PROSITE" id="PS50405"/>
    </source>
</evidence>
<dbReference type="SUPFAM" id="SSF52833">
    <property type="entry name" value="Thioredoxin-like"/>
    <property type="match status" value="1"/>
</dbReference>
<dbReference type="PANTHER" id="PTHR42673:SF21">
    <property type="entry name" value="GLUTATHIONE S-TRANSFERASE YFCF"/>
    <property type="match status" value="1"/>
</dbReference>
<keyword evidence="4" id="KW-1185">Reference proteome</keyword>
<dbReference type="Pfam" id="PF13417">
    <property type="entry name" value="GST_N_3"/>
    <property type="match status" value="1"/>
</dbReference>
<dbReference type="GO" id="GO:0006559">
    <property type="term" value="P:L-phenylalanine catabolic process"/>
    <property type="evidence" value="ECO:0007669"/>
    <property type="project" value="TreeGrafter"/>
</dbReference>
<dbReference type="InterPro" id="IPR010987">
    <property type="entry name" value="Glutathione-S-Trfase_C-like"/>
</dbReference>
<dbReference type="STRING" id="113226.A0A139HEQ2"/>
<dbReference type="CDD" id="cd00570">
    <property type="entry name" value="GST_N_family"/>
    <property type="match status" value="1"/>
</dbReference>
<dbReference type="AlphaFoldDB" id="A0A139HEQ2"/>
<feature type="domain" description="GST C-terminal" evidence="2">
    <location>
        <begin position="91"/>
        <end position="217"/>
    </location>
</feature>
<sequence length="282" mass="31390">MSSKLFLYDHPMSSYAQKVRMALRHKGLPFDKATPENLGAGHPNAAFSSANIRMEVPALIDGDFKIFDSTTILMYLEDAYPDTPSLFPSNDSQSKAEARMIEEILDTHYEAINWALGEINWFKRAEGAEAERLKAAAAEQIQQIQDWLSTKLGSKPFFSGDKVGYADFAVAPILNRSVINGNGPVRGSPLAAWWKRCGEIPAIKQTWDEVAEAAPKMAGLGPQAWKKGSGRKREYRDHRLEFLIKNGGIGIVQKGLEDDNIRFSWPHPRDGWSRTGGTPLDI</sequence>
<dbReference type="InterPro" id="IPR036282">
    <property type="entry name" value="Glutathione-S-Trfase_C_sf"/>
</dbReference>
<accession>A0A139HEQ2</accession>
<dbReference type="CDD" id="cd00299">
    <property type="entry name" value="GST_C_family"/>
    <property type="match status" value="1"/>
</dbReference>
<dbReference type="SUPFAM" id="SSF47616">
    <property type="entry name" value="GST C-terminal domain-like"/>
    <property type="match status" value="1"/>
</dbReference>
<evidence type="ECO:0000313" key="3">
    <source>
        <dbReference type="EMBL" id="KXT00886.1"/>
    </source>
</evidence>
<dbReference type="SFLD" id="SFLDS00019">
    <property type="entry name" value="Glutathione_Transferase_(cytos"/>
    <property type="match status" value="1"/>
</dbReference>
<feature type="domain" description="GST N-terminal" evidence="1">
    <location>
        <begin position="3"/>
        <end position="84"/>
    </location>
</feature>
<evidence type="ECO:0008006" key="5">
    <source>
        <dbReference type="Google" id="ProtNLM"/>
    </source>
</evidence>
<dbReference type="Gene3D" id="3.40.30.10">
    <property type="entry name" value="Glutaredoxin"/>
    <property type="match status" value="1"/>
</dbReference>
<dbReference type="EMBL" id="LFZO01000670">
    <property type="protein sequence ID" value="KXT00886.1"/>
    <property type="molecule type" value="Genomic_DNA"/>
</dbReference>
<reference evidence="3 4" key="1">
    <citation type="submission" date="2015-07" db="EMBL/GenBank/DDBJ databases">
        <title>Comparative genomics of the Sigatoka disease complex on banana suggests a link between parallel evolutionary changes in Pseudocercospora fijiensis and Pseudocercospora eumusae and increased virulence on the banana host.</title>
        <authorList>
            <person name="Chang T.-C."/>
            <person name="Salvucci A."/>
            <person name="Crous P.W."/>
            <person name="Stergiopoulos I."/>
        </authorList>
    </citation>
    <scope>NUCLEOTIDE SEQUENCE [LARGE SCALE GENOMIC DNA]</scope>
    <source>
        <strain evidence="3 4">CBS 116634</strain>
    </source>
</reference>
<evidence type="ECO:0000313" key="4">
    <source>
        <dbReference type="Proteomes" id="UP000073492"/>
    </source>
</evidence>
<comment type="caution">
    <text evidence="3">The sequence shown here is derived from an EMBL/GenBank/DDBJ whole genome shotgun (WGS) entry which is preliminary data.</text>
</comment>
<dbReference type="OrthoDB" id="249703at2759"/>
<gene>
    <name evidence="3" type="ORF">AC579_9283</name>
</gene>
<evidence type="ECO:0000259" key="1">
    <source>
        <dbReference type="PROSITE" id="PS50404"/>
    </source>
</evidence>
<dbReference type="GO" id="GO:0004364">
    <property type="term" value="F:glutathione transferase activity"/>
    <property type="evidence" value="ECO:0007669"/>
    <property type="project" value="TreeGrafter"/>
</dbReference>
<dbReference type="PROSITE" id="PS50404">
    <property type="entry name" value="GST_NTER"/>
    <property type="match status" value="1"/>
</dbReference>
<dbReference type="GO" id="GO:0016034">
    <property type="term" value="F:maleylacetoacetate isomerase activity"/>
    <property type="evidence" value="ECO:0007669"/>
    <property type="project" value="TreeGrafter"/>
</dbReference>
<organism evidence="3 4">
    <name type="scientific">Pseudocercospora musae</name>
    <dbReference type="NCBI Taxonomy" id="113226"/>
    <lineage>
        <taxon>Eukaryota</taxon>
        <taxon>Fungi</taxon>
        <taxon>Dikarya</taxon>
        <taxon>Ascomycota</taxon>
        <taxon>Pezizomycotina</taxon>
        <taxon>Dothideomycetes</taxon>
        <taxon>Dothideomycetidae</taxon>
        <taxon>Mycosphaerellales</taxon>
        <taxon>Mycosphaerellaceae</taxon>
        <taxon>Pseudocercospora</taxon>
    </lineage>
</organism>
<dbReference type="InterPro" id="IPR036249">
    <property type="entry name" value="Thioredoxin-like_sf"/>
</dbReference>
<name>A0A139HEQ2_9PEZI</name>
<dbReference type="SFLD" id="SFLDG00358">
    <property type="entry name" value="Main_(cytGST)"/>
    <property type="match status" value="1"/>
</dbReference>
<dbReference type="PANTHER" id="PTHR42673">
    <property type="entry name" value="MALEYLACETOACETATE ISOMERASE"/>
    <property type="match status" value="1"/>
</dbReference>
<protein>
    <recommendedName>
        <fullName evidence="5">GST N-terminal domain-containing protein</fullName>
    </recommendedName>
</protein>
<dbReference type="InterPro" id="IPR040079">
    <property type="entry name" value="Glutathione_S-Trfase"/>
</dbReference>
<dbReference type="GO" id="GO:0006749">
    <property type="term" value="P:glutathione metabolic process"/>
    <property type="evidence" value="ECO:0007669"/>
    <property type="project" value="TreeGrafter"/>
</dbReference>
<proteinExistence type="predicted"/>
<dbReference type="Proteomes" id="UP000073492">
    <property type="component" value="Unassembled WGS sequence"/>
</dbReference>
<dbReference type="Pfam" id="PF13410">
    <property type="entry name" value="GST_C_2"/>
    <property type="match status" value="1"/>
</dbReference>
<dbReference type="PROSITE" id="PS50405">
    <property type="entry name" value="GST_CTER"/>
    <property type="match status" value="1"/>
</dbReference>
<dbReference type="InterPro" id="IPR004045">
    <property type="entry name" value="Glutathione_S-Trfase_N"/>
</dbReference>